<comment type="caution">
    <text evidence="1">The sequence shown here is derived from an EMBL/GenBank/DDBJ whole genome shotgun (WGS) entry which is preliminary data.</text>
</comment>
<organism evidence="1 2">
    <name type="scientific">Romboutsia faecis</name>
    <dbReference type="NCBI Taxonomy" id="2764597"/>
    <lineage>
        <taxon>Bacteria</taxon>
        <taxon>Bacillati</taxon>
        <taxon>Bacillota</taxon>
        <taxon>Clostridia</taxon>
        <taxon>Peptostreptococcales</taxon>
        <taxon>Peptostreptococcaceae</taxon>
        <taxon>Romboutsia</taxon>
    </lineage>
</organism>
<sequence length="70" mass="8445">MNEELERVNYLLKKKKVTYQEFNELIGSYYIDDYEELEDGYYILNVISPLHSLSQSNGDNYYTDFIKVIY</sequence>
<protein>
    <submittedName>
        <fullName evidence="1">Uncharacterized protein</fullName>
    </submittedName>
</protein>
<reference evidence="1 2" key="1">
    <citation type="submission" date="2020-08" db="EMBL/GenBank/DDBJ databases">
        <authorList>
            <person name="Liu C."/>
            <person name="Sun Q."/>
        </authorList>
    </citation>
    <scope>NUCLEOTIDE SEQUENCE [LARGE SCALE GENOMIC DNA]</scope>
    <source>
        <strain evidence="1 2">NSJ-18</strain>
    </source>
</reference>
<proteinExistence type="predicted"/>
<evidence type="ECO:0000313" key="1">
    <source>
        <dbReference type="EMBL" id="MBC5996505.1"/>
    </source>
</evidence>
<evidence type="ECO:0000313" key="2">
    <source>
        <dbReference type="Proteomes" id="UP000609849"/>
    </source>
</evidence>
<gene>
    <name evidence="1" type="ORF">H8923_06995</name>
</gene>
<accession>A0ABR7JNK7</accession>
<keyword evidence="2" id="KW-1185">Reference proteome</keyword>
<name>A0ABR7JNK7_9FIRM</name>
<dbReference type="Proteomes" id="UP000609849">
    <property type="component" value="Unassembled WGS sequence"/>
</dbReference>
<dbReference type="EMBL" id="JACRWE010000003">
    <property type="protein sequence ID" value="MBC5996505.1"/>
    <property type="molecule type" value="Genomic_DNA"/>
</dbReference>
<dbReference type="RefSeq" id="WP_153925982.1">
    <property type="nucleotide sequence ID" value="NZ_JACRWE010000003.1"/>
</dbReference>